<proteinExistence type="predicted"/>
<evidence type="ECO:0000313" key="1">
    <source>
        <dbReference type="EMBL" id="CAG8833482.1"/>
    </source>
</evidence>
<name>A0ABN7WJF6_GIGMA</name>
<keyword evidence="2" id="KW-1185">Reference proteome</keyword>
<gene>
    <name evidence="1" type="ORF">GMARGA_LOCUS31581</name>
</gene>
<dbReference type="Proteomes" id="UP000789901">
    <property type="component" value="Unassembled WGS sequence"/>
</dbReference>
<evidence type="ECO:0000313" key="2">
    <source>
        <dbReference type="Proteomes" id="UP000789901"/>
    </source>
</evidence>
<accession>A0ABN7WJF6</accession>
<reference evidence="1 2" key="1">
    <citation type="submission" date="2021-06" db="EMBL/GenBank/DDBJ databases">
        <authorList>
            <person name="Kallberg Y."/>
            <person name="Tangrot J."/>
            <person name="Rosling A."/>
        </authorList>
    </citation>
    <scope>NUCLEOTIDE SEQUENCE [LARGE SCALE GENOMIC DNA]</scope>
    <source>
        <strain evidence="1 2">120-4 pot B 10/14</strain>
    </source>
</reference>
<feature type="non-terminal residue" evidence="1">
    <location>
        <position position="1"/>
    </location>
</feature>
<organism evidence="1 2">
    <name type="scientific">Gigaspora margarita</name>
    <dbReference type="NCBI Taxonomy" id="4874"/>
    <lineage>
        <taxon>Eukaryota</taxon>
        <taxon>Fungi</taxon>
        <taxon>Fungi incertae sedis</taxon>
        <taxon>Mucoromycota</taxon>
        <taxon>Glomeromycotina</taxon>
        <taxon>Glomeromycetes</taxon>
        <taxon>Diversisporales</taxon>
        <taxon>Gigasporaceae</taxon>
        <taxon>Gigaspora</taxon>
    </lineage>
</organism>
<sequence length="129" mass="14653">YEDSEVNQDVPNSSIAALADQGPSNSNLSDLTSDNEIGKAAIYVPLKIVRTINEYNTQWGSSLASWKRLKELKDSIKHDLLDRLLELFKPIEEATEWLGGQKYCTLSLIYPTIQVLKYDYVVVEEENDE</sequence>
<comment type="caution">
    <text evidence="1">The sequence shown here is derived from an EMBL/GenBank/DDBJ whole genome shotgun (WGS) entry which is preliminary data.</text>
</comment>
<protein>
    <submittedName>
        <fullName evidence="1">1268_t:CDS:1</fullName>
    </submittedName>
</protein>
<dbReference type="EMBL" id="CAJVQB010047472">
    <property type="protein sequence ID" value="CAG8833482.1"/>
    <property type="molecule type" value="Genomic_DNA"/>
</dbReference>
<feature type="non-terminal residue" evidence="1">
    <location>
        <position position="129"/>
    </location>
</feature>